<dbReference type="PANTHER" id="PTHR33221:SF15">
    <property type="entry name" value="HTH-TYPE TRANSCRIPTIONAL REGULATOR YWGB-RELATED"/>
    <property type="match status" value="1"/>
</dbReference>
<comment type="caution">
    <text evidence="1">The sequence shown here is derived from an EMBL/GenBank/DDBJ whole genome shotgun (WGS) entry which is preliminary data.</text>
</comment>
<protein>
    <submittedName>
        <fullName evidence="1">Rrf2 family transcriptional regulator</fullName>
    </submittedName>
</protein>
<organism evidence="1">
    <name type="scientific">hydrocarbon metagenome</name>
    <dbReference type="NCBI Taxonomy" id="938273"/>
    <lineage>
        <taxon>unclassified sequences</taxon>
        <taxon>metagenomes</taxon>
        <taxon>ecological metagenomes</taxon>
    </lineage>
</organism>
<dbReference type="InterPro" id="IPR036388">
    <property type="entry name" value="WH-like_DNA-bd_sf"/>
</dbReference>
<dbReference type="Gene3D" id="1.10.10.10">
    <property type="entry name" value="Winged helix-like DNA-binding domain superfamily/Winged helix DNA-binding domain"/>
    <property type="match status" value="1"/>
</dbReference>
<dbReference type="SUPFAM" id="SSF46785">
    <property type="entry name" value="Winged helix' DNA-binding domain"/>
    <property type="match status" value="1"/>
</dbReference>
<evidence type="ECO:0000313" key="1">
    <source>
        <dbReference type="EMBL" id="KUG29572.1"/>
    </source>
</evidence>
<dbReference type="Pfam" id="PF02082">
    <property type="entry name" value="Rrf2"/>
    <property type="match status" value="1"/>
</dbReference>
<proteinExistence type="predicted"/>
<dbReference type="AlphaFoldDB" id="A0A0W8G8U3"/>
<dbReference type="PANTHER" id="PTHR33221">
    <property type="entry name" value="WINGED HELIX-TURN-HELIX TRANSCRIPTIONAL REGULATOR, RRF2 FAMILY"/>
    <property type="match status" value="1"/>
</dbReference>
<dbReference type="GO" id="GO:0005829">
    <property type="term" value="C:cytosol"/>
    <property type="evidence" value="ECO:0007669"/>
    <property type="project" value="TreeGrafter"/>
</dbReference>
<dbReference type="GO" id="GO:0003700">
    <property type="term" value="F:DNA-binding transcription factor activity"/>
    <property type="evidence" value="ECO:0007669"/>
    <property type="project" value="TreeGrafter"/>
</dbReference>
<sequence length="158" mass="17144">MRLTRSGDYAVRCLLYLALDPGRGVVGRKEIAEVMNIPAQYLGKVAQTLARAGLIGIRQGARGGYELARDPGEISLLQVVEAVDGEIFLNDCLHQLDVCERRPVCAVHRVWGRARKQLRDMLGGISLAALVEEESRTAGKVCGECPATRGQTLEGKGE</sequence>
<accession>A0A0W8G8U3</accession>
<dbReference type="InterPro" id="IPR000944">
    <property type="entry name" value="Tscrpt_reg_Rrf2"/>
</dbReference>
<dbReference type="InterPro" id="IPR036390">
    <property type="entry name" value="WH_DNA-bd_sf"/>
</dbReference>
<reference evidence="1" key="1">
    <citation type="journal article" date="2015" name="Proc. Natl. Acad. Sci. U.S.A.">
        <title>Networks of energetic and metabolic interactions define dynamics in microbial communities.</title>
        <authorList>
            <person name="Embree M."/>
            <person name="Liu J.K."/>
            <person name="Al-Bassam M.M."/>
            <person name="Zengler K."/>
        </authorList>
    </citation>
    <scope>NUCLEOTIDE SEQUENCE</scope>
</reference>
<dbReference type="EMBL" id="LNQE01000067">
    <property type="protein sequence ID" value="KUG29572.1"/>
    <property type="molecule type" value="Genomic_DNA"/>
</dbReference>
<gene>
    <name evidence="1" type="ORF">ASZ90_000529</name>
</gene>
<dbReference type="NCBIfam" id="TIGR00738">
    <property type="entry name" value="rrf2_super"/>
    <property type="match status" value="1"/>
</dbReference>
<name>A0A0W8G8U3_9ZZZZ</name>
<dbReference type="PROSITE" id="PS51197">
    <property type="entry name" value="HTH_RRF2_2"/>
    <property type="match status" value="1"/>
</dbReference>